<dbReference type="Pfam" id="PF07654">
    <property type="entry name" value="C1-set"/>
    <property type="match status" value="1"/>
</dbReference>
<dbReference type="InParanoid" id="A0A6J2WK54"/>
<dbReference type="InterPro" id="IPR050208">
    <property type="entry name" value="MHC_class-I_related"/>
</dbReference>
<keyword evidence="1" id="KW-0325">Glycoprotein</keyword>
<dbReference type="SUPFAM" id="SSF48726">
    <property type="entry name" value="Immunoglobulin"/>
    <property type="match status" value="1"/>
</dbReference>
<dbReference type="InterPro" id="IPR036179">
    <property type="entry name" value="Ig-like_dom_sf"/>
</dbReference>
<dbReference type="SUPFAM" id="SSF54452">
    <property type="entry name" value="MHC antigen-recognition domain"/>
    <property type="match status" value="1"/>
</dbReference>
<dbReference type="InterPro" id="IPR011162">
    <property type="entry name" value="MHC_I/II-like_Ag-recog"/>
</dbReference>
<dbReference type="OrthoDB" id="8933197at2759"/>
<reference evidence="6" key="1">
    <citation type="submission" date="2025-08" db="UniProtKB">
        <authorList>
            <consortium name="RefSeq"/>
        </authorList>
    </citation>
    <scope>IDENTIFICATION</scope>
</reference>
<dbReference type="PANTHER" id="PTHR16675:SF193">
    <property type="entry name" value="LOC571647 PROTEIN-RELATED"/>
    <property type="match status" value="1"/>
</dbReference>
<evidence type="ECO:0000256" key="3">
    <source>
        <dbReference type="SAM" id="SignalP"/>
    </source>
</evidence>
<dbReference type="Proteomes" id="UP000504632">
    <property type="component" value="Chromosome 12"/>
</dbReference>
<feature type="domain" description="Immunoglobulin C1-set" evidence="4">
    <location>
        <begin position="213"/>
        <end position="285"/>
    </location>
</feature>
<dbReference type="InterPro" id="IPR003006">
    <property type="entry name" value="Ig/MHC_CS"/>
</dbReference>
<dbReference type="GO" id="GO:0006955">
    <property type="term" value="P:immune response"/>
    <property type="evidence" value="ECO:0007669"/>
    <property type="project" value="TreeGrafter"/>
</dbReference>
<evidence type="ECO:0000313" key="5">
    <source>
        <dbReference type="Proteomes" id="UP000504632"/>
    </source>
</evidence>
<dbReference type="AlphaFoldDB" id="A0A6J2WK54"/>
<dbReference type="GO" id="GO:0005615">
    <property type="term" value="C:extracellular space"/>
    <property type="evidence" value="ECO:0007669"/>
    <property type="project" value="TreeGrafter"/>
</dbReference>
<evidence type="ECO:0000313" key="6">
    <source>
        <dbReference type="RefSeq" id="XP_030644668.1"/>
    </source>
</evidence>
<organism evidence="5 6">
    <name type="scientific">Chanos chanos</name>
    <name type="common">Milkfish</name>
    <name type="synonym">Mugil chanos</name>
    <dbReference type="NCBI Taxonomy" id="29144"/>
    <lineage>
        <taxon>Eukaryota</taxon>
        <taxon>Metazoa</taxon>
        <taxon>Chordata</taxon>
        <taxon>Craniata</taxon>
        <taxon>Vertebrata</taxon>
        <taxon>Euteleostomi</taxon>
        <taxon>Actinopterygii</taxon>
        <taxon>Neopterygii</taxon>
        <taxon>Teleostei</taxon>
        <taxon>Ostariophysi</taxon>
        <taxon>Gonorynchiformes</taxon>
        <taxon>Chanidae</taxon>
        <taxon>Chanos</taxon>
    </lineage>
</organism>
<gene>
    <name evidence="6" type="primary">LOC115825060</name>
</gene>
<keyword evidence="2" id="KW-0393">Immunoglobulin domain</keyword>
<feature type="chain" id="PRO_5026852267" evidence="3">
    <location>
        <begin position="21"/>
        <end position="303"/>
    </location>
</feature>
<feature type="signal peptide" evidence="3">
    <location>
        <begin position="1"/>
        <end position="20"/>
    </location>
</feature>
<accession>A0A6J2WK54</accession>
<evidence type="ECO:0000256" key="2">
    <source>
        <dbReference type="ARBA" id="ARBA00023319"/>
    </source>
</evidence>
<dbReference type="PROSITE" id="PS00290">
    <property type="entry name" value="IG_MHC"/>
    <property type="match status" value="1"/>
</dbReference>
<keyword evidence="5" id="KW-1185">Reference proteome</keyword>
<dbReference type="Gene3D" id="2.60.40.10">
    <property type="entry name" value="Immunoglobulins"/>
    <property type="match status" value="1"/>
</dbReference>
<dbReference type="PANTHER" id="PTHR16675">
    <property type="entry name" value="MHC CLASS I-RELATED"/>
    <property type="match status" value="1"/>
</dbReference>
<dbReference type="InterPro" id="IPR011161">
    <property type="entry name" value="MHC_I-like_Ag-recog"/>
</dbReference>
<evidence type="ECO:0000256" key="1">
    <source>
        <dbReference type="ARBA" id="ARBA00023180"/>
    </source>
</evidence>
<name>A0A6J2WK54_CHACN</name>
<dbReference type="SMART" id="SM00407">
    <property type="entry name" value="IGc1"/>
    <property type="match status" value="1"/>
</dbReference>
<dbReference type="Gene3D" id="3.30.500.10">
    <property type="entry name" value="MHC class I-like antigen recognition-like"/>
    <property type="match status" value="1"/>
</dbReference>
<dbReference type="InterPro" id="IPR037055">
    <property type="entry name" value="MHC_I-like_Ag-recog_sf"/>
</dbReference>
<dbReference type="InterPro" id="IPR003597">
    <property type="entry name" value="Ig_C1-set"/>
</dbReference>
<dbReference type="GeneID" id="115825060"/>
<dbReference type="Pfam" id="PF00129">
    <property type="entry name" value="MHC_I"/>
    <property type="match status" value="1"/>
</dbReference>
<dbReference type="GO" id="GO:0009897">
    <property type="term" value="C:external side of plasma membrane"/>
    <property type="evidence" value="ECO:0007669"/>
    <property type="project" value="TreeGrafter"/>
</dbReference>
<dbReference type="RefSeq" id="XP_030644668.1">
    <property type="nucleotide sequence ID" value="XM_030788808.1"/>
</dbReference>
<evidence type="ECO:0000259" key="4">
    <source>
        <dbReference type="SMART" id="SM00407"/>
    </source>
</evidence>
<keyword evidence="3" id="KW-0732">Signal</keyword>
<proteinExistence type="predicted"/>
<dbReference type="InterPro" id="IPR013783">
    <property type="entry name" value="Ig-like_fold"/>
</dbReference>
<sequence length="303" mass="34411">MEYSLYFVGLFLMTVGAADTEPTASSLDFHITVHLSISATTPVIHNYSMSVLCNDRVYKTYRDGKVIRPDWVTDNTSDSFVVTVDSITEKEKDEFIRILQVMTHNQSNSGIHVIQIRMGCEFQNDSISAVMKYSYDGEDLISFDVSAAQWVPEKKEVTAIVEQKNTETFYNVSTSVIFGFLCGIMKETGECPDDIIQNPDISAFIQNSYKPHRLLLTCMATGFFPKNITMNIRKNQTQLPSEELRSLGVRPNNDGTYQLRKSVEIPDSDEKDYDCYVDHITLKEPVTLGFKYLRDSDPPRPSQ</sequence>
<protein>
    <submittedName>
        <fullName evidence="6">BOLA class I histocompatibility antigen, alpha chain BL3-6 isoform X1</fullName>
    </submittedName>
</protein>